<accession>A0ABP0FKH1</accession>
<comment type="caution">
    <text evidence="1">The sequence shown here is derived from an EMBL/GenBank/DDBJ whole genome shotgun (WGS) entry which is preliminary data.</text>
</comment>
<protein>
    <submittedName>
        <fullName evidence="1">Uncharacterized protein</fullName>
    </submittedName>
</protein>
<proteinExistence type="predicted"/>
<evidence type="ECO:0000313" key="2">
    <source>
        <dbReference type="Proteomes" id="UP001642483"/>
    </source>
</evidence>
<name>A0ABP0FKH1_CLALP</name>
<keyword evidence="2" id="KW-1185">Reference proteome</keyword>
<gene>
    <name evidence="1" type="ORF">CVLEPA_LOCUS10428</name>
</gene>
<evidence type="ECO:0000313" key="1">
    <source>
        <dbReference type="EMBL" id="CAK8680144.1"/>
    </source>
</evidence>
<dbReference type="Proteomes" id="UP001642483">
    <property type="component" value="Unassembled WGS sequence"/>
</dbReference>
<organism evidence="1 2">
    <name type="scientific">Clavelina lepadiformis</name>
    <name type="common">Light-bulb sea squirt</name>
    <name type="synonym">Ascidia lepadiformis</name>
    <dbReference type="NCBI Taxonomy" id="159417"/>
    <lineage>
        <taxon>Eukaryota</taxon>
        <taxon>Metazoa</taxon>
        <taxon>Chordata</taxon>
        <taxon>Tunicata</taxon>
        <taxon>Ascidiacea</taxon>
        <taxon>Aplousobranchia</taxon>
        <taxon>Clavelinidae</taxon>
        <taxon>Clavelina</taxon>
    </lineage>
</organism>
<sequence>MTGDGYGCTNFDGISVFAEPLESFFSFEVADLMLATPPSVLLLGNLILESRRISDALQAMATPLPKPLFRHKTARYNRTGFVLSK</sequence>
<reference evidence="1 2" key="1">
    <citation type="submission" date="2024-02" db="EMBL/GenBank/DDBJ databases">
        <authorList>
            <person name="Daric V."/>
            <person name="Darras S."/>
        </authorList>
    </citation>
    <scope>NUCLEOTIDE SEQUENCE [LARGE SCALE GENOMIC DNA]</scope>
</reference>
<dbReference type="EMBL" id="CAWYQH010000068">
    <property type="protein sequence ID" value="CAK8680144.1"/>
    <property type="molecule type" value="Genomic_DNA"/>
</dbReference>